<dbReference type="PANTHER" id="PTHR35863">
    <property type="entry name" value="COBALT-PRECORRIN-5B C(1)-METHYLTRANSFERASE"/>
    <property type="match status" value="1"/>
</dbReference>
<name>A0ABS5K9W8_9BACT</name>
<evidence type="ECO:0000313" key="7">
    <source>
        <dbReference type="Proteomes" id="UP000721861"/>
    </source>
</evidence>
<evidence type="ECO:0000256" key="3">
    <source>
        <dbReference type="ARBA" id="ARBA00022679"/>
    </source>
</evidence>
<organism evidence="6 7">
    <name type="scientific">Carboxylicivirga mesophila</name>
    <dbReference type="NCBI Taxonomy" id="1166478"/>
    <lineage>
        <taxon>Bacteria</taxon>
        <taxon>Pseudomonadati</taxon>
        <taxon>Bacteroidota</taxon>
        <taxon>Bacteroidia</taxon>
        <taxon>Marinilabiliales</taxon>
        <taxon>Marinilabiliaceae</taxon>
        <taxon>Carboxylicivirga</taxon>
    </lineage>
</organism>
<keyword evidence="2 5" id="KW-0489">Methyltransferase</keyword>
<keyword evidence="4 5" id="KW-0949">S-adenosyl-L-methionine</keyword>
<comment type="function">
    <text evidence="5">Catalyzes the methylation of C-1 in cobalt-precorrin-5B to form cobalt-precorrin-6A.</text>
</comment>
<dbReference type="HAMAP" id="MF_00787">
    <property type="entry name" value="CbiD"/>
    <property type="match status" value="1"/>
</dbReference>
<dbReference type="Pfam" id="PF01888">
    <property type="entry name" value="CbiD"/>
    <property type="match status" value="1"/>
</dbReference>
<dbReference type="GO" id="GO:0032259">
    <property type="term" value="P:methylation"/>
    <property type="evidence" value="ECO:0007669"/>
    <property type="project" value="UniProtKB-KW"/>
</dbReference>
<protein>
    <recommendedName>
        <fullName evidence="5">Cobalt-precorrin-5B C(1)-methyltransferase</fullName>
        <ecNumber evidence="5">2.1.1.195</ecNumber>
    </recommendedName>
    <alternativeName>
        <fullName evidence="5">Cobalt-precorrin-6A synthase</fullName>
    </alternativeName>
</protein>
<comment type="similarity">
    <text evidence="5">Belongs to the CbiD family.</text>
</comment>
<dbReference type="GO" id="GO:0008168">
    <property type="term" value="F:methyltransferase activity"/>
    <property type="evidence" value="ECO:0007669"/>
    <property type="project" value="UniProtKB-KW"/>
</dbReference>
<dbReference type="SUPFAM" id="SSF111342">
    <property type="entry name" value="CbiD-like"/>
    <property type="match status" value="1"/>
</dbReference>
<keyword evidence="3 5" id="KW-0808">Transferase</keyword>
<accession>A0ABS5K9W8</accession>
<dbReference type="Proteomes" id="UP000721861">
    <property type="component" value="Unassembled WGS sequence"/>
</dbReference>
<comment type="catalytic activity">
    <reaction evidence="5">
        <text>Co-precorrin-5B + S-adenosyl-L-methionine = Co-precorrin-6A + S-adenosyl-L-homocysteine</text>
        <dbReference type="Rhea" id="RHEA:26285"/>
        <dbReference type="ChEBI" id="CHEBI:57856"/>
        <dbReference type="ChEBI" id="CHEBI:59789"/>
        <dbReference type="ChEBI" id="CHEBI:60063"/>
        <dbReference type="ChEBI" id="CHEBI:60064"/>
        <dbReference type="EC" id="2.1.1.195"/>
    </reaction>
</comment>
<keyword evidence="7" id="KW-1185">Reference proteome</keyword>
<dbReference type="NCBIfam" id="TIGR00312">
    <property type="entry name" value="cbiD"/>
    <property type="match status" value="1"/>
</dbReference>
<gene>
    <name evidence="5" type="primary">cbiD</name>
    <name evidence="6" type="ORF">KEM09_10140</name>
</gene>
<evidence type="ECO:0000256" key="1">
    <source>
        <dbReference type="ARBA" id="ARBA00022573"/>
    </source>
</evidence>
<evidence type="ECO:0000313" key="6">
    <source>
        <dbReference type="EMBL" id="MBS2211765.1"/>
    </source>
</evidence>
<keyword evidence="1 5" id="KW-0169">Cobalamin biosynthesis</keyword>
<evidence type="ECO:0000256" key="5">
    <source>
        <dbReference type="HAMAP-Rule" id="MF_00787"/>
    </source>
</evidence>
<dbReference type="Pfam" id="PF02571">
    <property type="entry name" value="CbiJ"/>
    <property type="match status" value="1"/>
</dbReference>
<dbReference type="InterPro" id="IPR036074">
    <property type="entry name" value="CbiD_sf"/>
</dbReference>
<dbReference type="Gene3D" id="3.30.2110.10">
    <property type="entry name" value="CbiD-like"/>
    <property type="match status" value="1"/>
</dbReference>
<evidence type="ECO:0000256" key="2">
    <source>
        <dbReference type="ARBA" id="ARBA00022603"/>
    </source>
</evidence>
<evidence type="ECO:0000256" key="4">
    <source>
        <dbReference type="ARBA" id="ARBA00022691"/>
    </source>
</evidence>
<dbReference type="InterPro" id="IPR002748">
    <property type="entry name" value="CbiD"/>
</dbReference>
<dbReference type="PANTHER" id="PTHR35863:SF1">
    <property type="entry name" value="COBALT-PRECORRIN-5B C(1)-METHYLTRANSFERASE"/>
    <property type="match status" value="1"/>
</dbReference>
<dbReference type="RefSeq" id="WP_212228039.1">
    <property type="nucleotide sequence ID" value="NZ_JAGUCN010000010.1"/>
</dbReference>
<reference evidence="6 7" key="1">
    <citation type="journal article" date="2014" name="Int. J. Syst. Evol. Microbiol.">
        <title>Carboxylicivirga gen. nov. in the family Marinilabiliaceae with two novel species, Carboxylicivirga mesophila sp. nov. and Carboxylicivirga taeanensis sp. nov., and reclassification of Cytophaga fermentans as Saccharicrinis fermentans gen. nov., comb. nov.</title>
        <authorList>
            <person name="Yang S.H."/>
            <person name="Seo H.S."/>
            <person name="Woo J.H."/>
            <person name="Oh H.M."/>
            <person name="Jang H."/>
            <person name="Lee J.H."/>
            <person name="Kim S.J."/>
            <person name="Kwon K.K."/>
        </authorList>
    </citation>
    <scope>NUCLEOTIDE SEQUENCE [LARGE SCALE GENOMIC DNA]</scope>
    <source>
        <strain evidence="6 7">JCM 18290</strain>
    </source>
</reference>
<sequence>MHNTPFILLFGGTTEGKATANWLNDMGFTYFYSTKTPTAFEVHEDCFKLEQALPADEMIHFCKEQNIKLIIDAAHPYARDLHWNIHACCAKLELAHIRIERSFADKKQADNVHYHESLDAMIQACKATGYNRILSLMGVKSVAKLHDSLDDAEVWYRILDRPLSWDEALACGVSQDKIMGSLAFDNFKDAEELIEQKKIQVLLTKDSGHNGLFEQKVALAQKYQLPLLVLEQPTLPEFTKVFKCRAELRQYMEANYSLPKPDLAHGYTSGTCATICAKAAATLLLTGECNNKIAIRLPDGEQVSMPLHTMDKEEYSAFATVIKNSGDDPDLMDGLVIGCRVYLNQKGDIRFVRGEGVGIVKLPGLGLPLNEPAVNKVPRAMIKAEMERLLDEHGLPNAGFDVEVFIPQGQQLALKTFNPRLGIEGGLSIIGSTGRIKPFSSEAYVQTIQRQLDVVEQNNAEQVVFNSGGRSERYLKEHFKHLPPYCFVQYGNYIGDALNAASQRNIKVAHLGIMIGKAVKLAAGHLDTHSRNVVMDKEFIAQLVSVAGYSENYQKQIKTIRLARELESIFPFCPDEPFFKLLKQRCEEVASVAVNGYQLQLILINNDGVLMN</sequence>
<proteinExistence type="inferred from homology"/>
<dbReference type="EMBL" id="JAGUCN010000010">
    <property type="protein sequence ID" value="MBS2211765.1"/>
    <property type="molecule type" value="Genomic_DNA"/>
</dbReference>
<comment type="pathway">
    <text evidence="5">Cofactor biosynthesis; adenosylcobalamin biosynthesis; cob(II)yrinate a,c-diamide from sirohydrochlorin (anaerobic route): step 6/10.</text>
</comment>
<dbReference type="PROSITE" id="PS51014">
    <property type="entry name" value="COBK_CBIJ"/>
    <property type="match status" value="1"/>
</dbReference>
<comment type="caution">
    <text evidence="6">The sequence shown here is derived from an EMBL/GenBank/DDBJ whole genome shotgun (WGS) entry which is preliminary data.</text>
</comment>
<dbReference type="EC" id="2.1.1.195" evidence="5"/>
<dbReference type="InterPro" id="IPR003723">
    <property type="entry name" value="Precorrin-6x_reduct"/>
</dbReference>